<gene>
    <name evidence="2" type="ORF">B0T10DRAFT_547152</name>
</gene>
<feature type="signal peptide" evidence="1">
    <location>
        <begin position="1"/>
        <end position="19"/>
    </location>
</feature>
<feature type="chain" id="PRO_5040221514" description="Apple domain-containing protein" evidence="1">
    <location>
        <begin position="20"/>
        <end position="172"/>
    </location>
</feature>
<name>A0A9P8W7C8_9HYPO</name>
<evidence type="ECO:0000313" key="3">
    <source>
        <dbReference type="Proteomes" id="UP000777438"/>
    </source>
</evidence>
<keyword evidence="3" id="KW-1185">Reference proteome</keyword>
<keyword evidence="1" id="KW-0732">Signal</keyword>
<evidence type="ECO:0008006" key="4">
    <source>
        <dbReference type="Google" id="ProtNLM"/>
    </source>
</evidence>
<dbReference type="Proteomes" id="UP000777438">
    <property type="component" value="Unassembled WGS sequence"/>
</dbReference>
<evidence type="ECO:0000313" key="2">
    <source>
        <dbReference type="EMBL" id="KAH6892370.1"/>
    </source>
</evidence>
<comment type="caution">
    <text evidence="2">The sequence shown here is derived from an EMBL/GenBank/DDBJ whole genome shotgun (WGS) entry which is preliminary data.</text>
</comment>
<organism evidence="2 3">
    <name type="scientific">Thelonectria olida</name>
    <dbReference type="NCBI Taxonomy" id="1576542"/>
    <lineage>
        <taxon>Eukaryota</taxon>
        <taxon>Fungi</taxon>
        <taxon>Dikarya</taxon>
        <taxon>Ascomycota</taxon>
        <taxon>Pezizomycotina</taxon>
        <taxon>Sordariomycetes</taxon>
        <taxon>Hypocreomycetidae</taxon>
        <taxon>Hypocreales</taxon>
        <taxon>Nectriaceae</taxon>
        <taxon>Thelonectria</taxon>
    </lineage>
</organism>
<sequence>MVSFNFIAVLALSALGAEALPSSSRSETTVVRRAQQCTLKSDRPTDMICGGAGYIKNDSGDLKFPEFRATPGECIDLCHKTLGCASILWREGLCQPFAGSVRDAGFFENKLSLSTWYEEGCFECVEGNPQDGSHLDPDWRQFKSIFEAAEGQGGTVNIWVWECMSQVARALI</sequence>
<accession>A0A9P8W7C8</accession>
<proteinExistence type="predicted"/>
<dbReference type="EMBL" id="JAGPYM010000007">
    <property type="protein sequence ID" value="KAH6892370.1"/>
    <property type="molecule type" value="Genomic_DNA"/>
</dbReference>
<protein>
    <recommendedName>
        <fullName evidence="4">Apple domain-containing protein</fullName>
    </recommendedName>
</protein>
<dbReference type="AlphaFoldDB" id="A0A9P8W7C8"/>
<evidence type="ECO:0000256" key="1">
    <source>
        <dbReference type="SAM" id="SignalP"/>
    </source>
</evidence>
<reference evidence="2 3" key="1">
    <citation type="journal article" date="2021" name="Nat. Commun.">
        <title>Genetic determinants of endophytism in the Arabidopsis root mycobiome.</title>
        <authorList>
            <person name="Mesny F."/>
            <person name="Miyauchi S."/>
            <person name="Thiergart T."/>
            <person name="Pickel B."/>
            <person name="Atanasova L."/>
            <person name="Karlsson M."/>
            <person name="Huettel B."/>
            <person name="Barry K.W."/>
            <person name="Haridas S."/>
            <person name="Chen C."/>
            <person name="Bauer D."/>
            <person name="Andreopoulos W."/>
            <person name="Pangilinan J."/>
            <person name="LaButti K."/>
            <person name="Riley R."/>
            <person name="Lipzen A."/>
            <person name="Clum A."/>
            <person name="Drula E."/>
            <person name="Henrissat B."/>
            <person name="Kohler A."/>
            <person name="Grigoriev I.V."/>
            <person name="Martin F.M."/>
            <person name="Hacquard S."/>
        </authorList>
    </citation>
    <scope>NUCLEOTIDE SEQUENCE [LARGE SCALE GENOMIC DNA]</scope>
    <source>
        <strain evidence="2 3">MPI-CAGE-CH-0241</strain>
    </source>
</reference>